<keyword evidence="1" id="KW-1133">Transmembrane helix</keyword>
<comment type="caution">
    <text evidence="2">The sequence shown here is derived from an EMBL/GenBank/DDBJ whole genome shotgun (WGS) entry which is preliminary data.</text>
</comment>
<feature type="transmembrane region" description="Helical" evidence="1">
    <location>
        <begin position="6"/>
        <end position="31"/>
    </location>
</feature>
<dbReference type="EMBL" id="JXYS01000127">
    <property type="protein sequence ID" value="KJF15747.1"/>
    <property type="molecule type" value="Genomic_DNA"/>
</dbReference>
<evidence type="ECO:0000313" key="3">
    <source>
        <dbReference type="Proteomes" id="UP000032360"/>
    </source>
</evidence>
<feature type="transmembrane region" description="Helical" evidence="1">
    <location>
        <begin position="52"/>
        <end position="71"/>
    </location>
</feature>
<evidence type="ECO:0000313" key="2">
    <source>
        <dbReference type="EMBL" id="KJF15747.1"/>
    </source>
</evidence>
<keyword evidence="3" id="KW-1185">Reference proteome</keyword>
<feature type="transmembrane region" description="Helical" evidence="1">
    <location>
        <begin position="83"/>
        <end position="103"/>
    </location>
</feature>
<keyword evidence="1" id="KW-0472">Membrane</keyword>
<dbReference type="RefSeq" id="WP_052607039.1">
    <property type="nucleotide sequence ID" value="NZ_JXYS01000127.1"/>
</dbReference>
<dbReference type="Proteomes" id="UP000032360">
    <property type="component" value="Unassembled WGS sequence"/>
</dbReference>
<accession>A0A0D8HD55</accession>
<reference evidence="2 3" key="1">
    <citation type="submission" date="2015-01" db="EMBL/GenBank/DDBJ databases">
        <title>Draft genome of the acidophilic iron oxidizer Acidithrix ferrooxidans strain Py-F3.</title>
        <authorList>
            <person name="Poehlein A."/>
            <person name="Eisen S."/>
            <person name="Schloemann M."/>
            <person name="Johnson B.D."/>
            <person name="Daniel R."/>
            <person name="Muehling M."/>
        </authorList>
    </citation>
    <scope>NUCLEOTIDE SEQUENCE [LARGE SCALE GENOMIC DNA]</scope>
    <source>
        <strain evidence="2 3">Py-F3</strain>
    </source>
</reference>
<gene>
    <name evidence="2" type="ORF">AXFE_34050</name>
</gene>
<dbReference type="STRING" id="1280514.AXFE_34050"/>
<sequence>MNPNSPIYIVLLGLHFGSVTFGFGGVGLSGLYASRLSTGDPESIKYFSSRRIGPKVLVVVALLFGLVLIALSRHPLLFVDAPWLRIAFIAYLIAATISGALIWPIEATVRRLITTGNFEMTAEVRVAMKKILRLSLIVDLAFSLALILMVTQPGHG</sequence>
<evidence type="ECO:0000256" key="1">
    <source>
        <dbReference type="SAM" id="Phobius"/>
    </source>
</evidence>
<organism evidence="2 3">
    <name type="scientific">Acidithrix ferrooxidans</name>
    <dbReference type="NCBI Taxonomy" id="1280514"/>
    <lineage>
        <taxon>Bacteria</taxon>
        <taxon>Bacillati</taxon>
        <taxon>Actinomycetota</taxon>
        <taxon>Acidimicrobiia</taxon>
        <taxon>Acidimicrobiales</taxon>
        <taxon>Acidimicrobiaceae</taxon>
        <taxon>Acidithrix</taxon>
    </lineage>
</organism>
<protein>
    <recommendedName>
        <fullName evidence="4">DUF2269 family protein</fullName>
    </recommendedName>
</protein>
<evidence type="ECO:0008006" key="4">
    <source>
        <dbReference type="Google" id="ProtNLM"/>
    </source>
</evidence>
<keyword evidence="1" id="KW-0812">Transmembrane</keyword>
<proteinExistence type="predicted"/>
<dbReference type="AlphaFoldDB" id="A0A0D8HD55"/>
<name>A0A0D8HD55_9ACTN</name>
<feature type="transmembrane region" description="Helical" evidence="1">
    <location>
        <begin position="131"/>
        <end position="150"/>
    </location>
</feature>